<sequence length="66" mass="7438">MQFYNLKTKQKVEISDENIQSVEMPNGRMAATAENEGMKLFKFLGKDDTDRLLAAGKVPTKQEKSS</sequence>
<protein>
    <submittedName>
        <fullName evidence="1">Uncharacterized protein</fullName>
    </submittedName>
</protein>
<dbReference type="AlphaFoldDB" id="A0A7C4XT46"/>
<reference evidence="1" key="1">
    <citation type="journal article" date="2020" name="mSystems">
        <title>Genome- and Community-Level Interaction Insights into Carbon Utilization and Element Cycling Functions of Hydrothermarchaeota in Hydrothermal Sediment.</title>
        <authorList>
            <person name="Zhou Z."/>
            <person name="Liu Y."/>
            <person name="Xu W."/>
            <person name="Pan J."/>
            <person name="Luo Z.H."/>
            <person name="Li M."/>
        </authorList>
    </citation>
    <scope>NUCLEOTIDE SEQUENCE [LARGE SCALE GENOMIC DNA]</scope>
    <source>
        <strain evidence="1">SpSt-417</strain>
    </source>
</reference>
<proteinExistence type="predicted"/>
<gene>
    <name evidence="1" type="ORF">ENR63_00760</name>
</gene>
<comment type="caution">
    <text evidence="1">The sequence shown here is derived from an EMBL/GenBank/DDBJ whole genome shotgun (WGS) entry which is preliminary data.</text>
</comment>
<evidence type="ECO:0000313" key="1">
    <source>
        <dbReference type="EMBL" id="HGW29439.1"/>
    </source>
</evidence>
<dbReference type="EMBL" id="DSRT01000041">
    <property type="protein sequence ID" value="HGW29439.1"/>
    <property type="molecule type" value="Genomic_DNA"/>
</dbReference>
<organism evidence="1">
    <name type="scientific">candidate division WWE3 bacterium</name>
    <dbReference type="NCBI Taxonomy" id="2053526"/>
    <lineage>
        <taxon>Bacteria</taxon>
        <taxon>Katanobacteria</taxon>
    </lineage>
</organism>
<accession>A0A7C4XT46</accession>
<name>A0A7C4XT46_UNCKA</name>